<feature type="region of interest" description="Disordered" evidence="1">
    <location>
        <begin position="1"/>
        <end position="41"/>
    </location>
</feature>
<name>A0ABN3K6Q2_9ACTN</name>
<dbReference type="SUPFAM" id="SSF46894">
    <property type="entry name" value="C-terminal effector domain of the bipartite response regulators"/>
    <property type="match status" value="1"/>
</dbReference>
<dbReference type="SMART" id="SM00421">
    <property type="entry name" value="HTH_LUXR"/>
    <property type="match status" value="1"/>
</dbReference>
<dbReference type="Gene3D" id="1.10.10.10">
    <property type="entry name" value="Winged helix-like DNA-binding domain superfamily/Winged helix DNA-binding domain"/>
    <property type="match status" value="1"/>
</dbReference>
<keyword evidence="4" id="KW-1185">Reference proteome</keyword>
<dbReference type="CDD" id="cd06170">
    <property type="entry name" value="LuxR_C_like"/>
    <property type="match status" value="1"/>
</dbReference>
<proteinExistence type="predicted"/>
<dbReference type="InterPro" id="IPR016032">
    <property type="entry name" value="Sig_transdc_resp-reg_C-effctor"/>
</dbReference>
<evidence type="ECO:0000313" key="4">
    <source>
        <dbReference type="Proteomes" id="UP001500460"/>
    </source>
</evidence>
<feature type="region of interest" description="Disordered" evidence="1">
    <location>
        <begin position="62"/>
        <end position="86"/>
    </location>
</feature>
<protein>
    <recommendedName>
        <fullName evidence="2">HTH luxR-type domain-containing protein</fullName>
    </recommendedName>
</protein>
<dbReference type="InterPro" id="IPR000792">
    <property type="entry name" value="Tscrpt_reg_LuxR_C"/>
</dbReference>
<gene>
    <name evidence="3" type="ORF">GCM10010421_45580</name>
</gene>
<dbReference type="Proteomes" id="UP001500460">
    <property type="component" value="Unassembled WGS sequence"/>
</dbReference>
<dbReference type="InterPro" id="IPR036388">
    <property type="entry name" value="WH-like_DNA-bd_sf"/>
</dbReference>
<sequence length="287" mass="30956">MRHQTAARTARGGALHALPGPLRRSDRPSLQPPRPGQTGTAWDDLEEVETALARAQQVIREHRLLRAQPPAAGRPGRRPMPLRDVTDAPVTGRDLILAAEREACLALAVPDSPDCLAEAEDQYRTLRSAEVSVRVLYPKAIMTVAGAAAHLERAAGLGVQCRLVSVRQVFTAVIDRTTVFMAAGAEPGEAGERVFRESEVVALLAEAFEQSWASSMPVRAVVSRLLTPQQVTALQLMNSGVKDEKIARIMDISPRTLSRLVAKAMEALGARSRFEAGARAQELGLLG</sequence>
<dbReference type="RefSeq" id="WP_344606418.1">
    <property type="nucleotide sequence ID" value="NZ_BAAATK010000033.1"/>
</dbReference>
<organism evidence="3 4">
    <name type="scientific">Streptomyces glaucus</name>
    <dbReference type="NCBI Taxonomy" id="284029"/>
    <lineage>
        <taxon>Bacteria</taxon>
        <taxon>Bacillati</taxon>
        <taxon>Actinomycetota</taxon>
        <taxon>Actinomycetes</taxon>
        <taxon>Kitasatosporales</taxon>
        <taxon>Streptomycetaceae</taxon>
        <taxon>Streptomyces</taxon>
    </lineage>
</organism>
<evidence type="ECO:0000313" key="3">
    <source>
        <dbReference type="EMBL" id="GAA2448403.1"/>
    </source>
</evidence>
<reference evidence="3 4" key="1">
    <citation type="journal article" date="2019" name="Int. J. Syst. Evol. Microbiol.">
        <title>The Global Catalogue of Microorganisms (GCM) 10K type strain sequencing project: providing services to taxonomists for standard genome sequencing and annotation.</title>
        <authorList>
            <consortium name="The Broad Institute Genomics Platform"/>
            <consortium name="The Broad Institute Genome Sequencing Center for Infectious Disease"/>
            <person name="Wu L."/>
            <person name="Ma J."/>
        </authorList>
    </citation>
    <scope>NUCLEOTIDE SEQUENCE [LARGE SCALE GENOMIC DNA]</scope>
    <source>
        <strain evidence="3 4">JCM 6922</strain>
    </source>
</reference>
<evidence type="ECO:0000256" key="1">
    <source>
        <dbReference type="SAM" id="MobiDB-lite"/>
    </source>
</evidence>
<dbReference type="EMBL" id="BAAATK010000033">
    <property type="protein sequence ID" value="GAA2448403.1"/>
    <property type="molecule type" value="Genomic_DNA"/>
</dbReference>
<accession>A0ABN3K6Q2</accession>
<dbReference type="Pfam" id="PF00196">
    <property type="entry name" value="GerE"/>
    <property type="match status" value="1"/>
</dbReference>
<comment type="caution">
    <text evidence="3">The sequence shown here is derived from an EMBL/GenBank/DDBJ whole genome shotgun (WGS) entry which is preliminary data.</text>
</comment>
<evidence type="ECO:0000259" key="2">
    <source>
        <dbReference type="PROSITE" id="PS50043"/>
    </source>
</evidence>
<feature type="domain" description="HTH luxR-type" evidence="2">
    <location>
        <begin position="219"/>
        <end position="284"/>
    </location>
</feature>
<dbReference type="PROSITE" id="PS50043">
    <property type="entry name" value="HTH_LUXR_2"/>
    <property type="match status" value="1"/>
</dbReference>